<feature type="compositionally biased region" description="Basic residues" evidence="2">
    <location>
        <begin position="1"/>
        <end position="10"/>
    </location>
</feature>
<keyword evidence="4" id="KW-0067">ATP-binding</keyword>
<evidence type="ECO:0000313" key="5">
    <source>
        <dbReference type="Proteomes" id="UP000326505"/>
    </source>
</evidence>
<organism evidence="4 5">
    <name type="scientific">Streptomyces spectabilis</name>
    <dbReference type="NCBI Taxonomy" id="68270"/>
    <lineage>
        <taxon>Bacteria</taxon>
        <taxon>Bacillati</taxon>
        <taxon>Actinomycetota</taxon>
        <taxon>Actinomycetes</taxon>
        <taxon>Kitasatosporales</taxon>
        <taxon>Streptomycetaceae</taxon>
        <taxon>Streptomyces</taxon>
    </lineage>
</organism>
<gene>
    <name evidence="4" type="ORF">CP982_15705</name>
</gene>
<dbReference type="PANTHER" id="PTHR35526:SF3">
    <property type="entry name" value="ANTI-SIGMA-F FACTOR RSBW"/>
    <property type="match status" value="1"/>
</dbReference>
<proteinExistence type="predicted"/>
<dbReference type="PANTHER" id="PTHR35526">
    <property type="entry name" value="ANTI-SIGMA-F FACTOR RSBW-RELATED"/>
    <property type="match status" value="1"/>
</dbReference>
<dbReference type="Proteomes" id="UP000326505">
    <property type="component" value="Chromosome"/>
</dbReference>
<keyword evidence="1" id="KW-0723">Serine/threonine-protein kinase</keyword>
<dbReference type="GO" id="GO:0004674">
    <property type="term" value="F:protein serine/threonine kinase activity"/>
    <property type="evidence" value="ECO:0007669"/>
    <property type="project" value="UniProtKB-KW"/>
</dbReference>
<dbReference type="RefSeq" id="WP_150511112.1">
    <property type="nucleotide sequence ID" value="NZ_BMSQ01000019.1"/>
</dbReference>
<evidence type="ECO:0000256" key="1">
    <source>
        <dbReference type="ARBA" id="ARBA00022527"/>
    </source>
</evidence>
<sequence>MNPRGVRKRGNAGQERGTQGPQGATVAGSPGHFRALTIFAESADAVRAARDMVGASLQDWGLGSLRDDVRLVVSELVGNVVQHAVPDGCLARPGASRRVDVSVMTWPGLLCIGVTDEDSAPPDLPVGECVSPALAGEFPEALLPDRGRGLLIVQRLADSVWWSPEEPGGKTVWCRFDLDPVASERAP</sequence>
<dbReference type="OrthoDB" id="4140137at2"/>
<dbReference type="Gene3D" id="3.30.565.10">
    <property type="entry name" value="Histidine kinase-like ATPase, C-terminal domain"/>
    <property type="match status" value="1"/>
</dbReference>
<dbReference type="InterPro" id="IPR003594">
    <property type="entry name" value="HATPase_dom"/>
</dbReference>
<dbReference type="CDD" id="cd16936">
    <property type="entry name" value="HATPase_RsbW-like"/>
    <property type="match status" value="1"/>
</dbReference>
<dbReference type="SUPFAM" id="SSF55874">
    <property type="entry name" value="ATPase domain of HSP90 chaperone/DNA topoisomerase II/histidine kinase"/>
    <property type="match status" value="1"/>
</dbReference>
<feature type="region of interest" description="Disordered" evidence="2">
    <location>
        <begin position="1"/>
        <end position="27"/>
    </location>
</feature>
<evidence type="ECO:0000256" key="2">
    <source>
        <dbReference type="SAM" id="MobiDB-lite"/>
    </source>
</evidence>
<keyword evidence="4" id="KW-0547">Nucleotide-binding</keyword>
<evidence type="ECO:0000313" key="4">
    <source>
        <dbReference type="EMBL" id="QEV64683.1"/>
    </source>
</evidence>
<dbReference type="KEGG" id="sspb:CP982_15705"/>
<dbReference type="Pfam" id="PF13581">
    <property type="entry name" value="HATPase_c_2"/>
    <property type="match status" value="1"/>
</dbReference>
<reference evidence="4 5" key="1">
    <citation type="submission" date="2017-09" db="EMBL/GenBank/DDBJ databases">
        <authorList>
            <person name="Lee N."/>
            <person name="Cho B.-K."/>
        </authorList>
    </citation>
    <scope>NUCLEOTIDE SEQUENCE [LARGE SCALE GENOMIC DNA]</scope>
    <source>
        <strain evidence="4 5">ATCC 27465</strain>
    </source>
</reference>
<feature type="domain" description="Histidine kinase/HSP90-like ATPase" evidence="3">
    <location>
        <begin position="41"/>
        <end position="175"/>
    </location>
</feature>
<dbReference type="AlphaFoldDB" id="A0A5P2XIE9"/>
<dbReference type="InterPro" id="IPR050267">
    <property type="entry name" value="Anti-sigma-factor_SerPK"/>
</dbReference>
<protein>
    <submittedName>
        <fullName evidence="4">ATP-binding protein</fullName>
    </submittedName>
</protein>
<dbReference type="InterPro" id="IPR036890">
    <property type="entry name" value="HATPase_C_sf"/>
</dbReference>
<dbReference type="EMBL" id="CP023690">
    <property type="protein sequence ID" value="QEV64683.1"/>
    <property type="molecule type" value="Genomic_DNA"/>
</dbReference>
<keyword evidence="1" id="KW-0418">Kinase</keyword>
<dbReference type="GO" id="GO:0005524">
    <property type="term" value="F:ATP binding"/>
    <property type="evidence" value="ECO:0007669"/>
    <property type="project" value="UniProtKB-KW"/>
</dbReference>
<keyword evidence="1" id="KW-0808">Transferase</keyword>
<name>A0A5P2XIE9_STRST</name>
<evidence type="ECO:0000259" key="3">
    <source>
        <dbReference type="Pfam" id="PF13581"/>
    </source>
</evidence>
<accession>A0A5P2XIE9</accession>